<evidence type="ECO:0000313" key="8">
    <source>
        <dbReference type="EMBL" id="AAF10755.1"/>
    </source>
</evidence>
<evidence type="ECO:0000256" key="1">
    <source>
        <dbReference type="ARBA" id="ARBA00004141"/>
    </source>
</evidence>
<dbReference type="InterPro" id="IPR002549">
    <property type="entry name" value="AI-2E-like"/>
</dbReference>
<dbReference type="Proteomes" id="UP000002524">
    <property type="component" value="Chromosome 1"/>
</dbReference>
<keyword evidence="9" id="KW-1185">Reference proteome</keyword>
<dbReference type="AlphaFoldDB" id="Q9RV42"/>
<dbReference type="GO" id="GO:0016020">
    <property type="term" value="C:membrane"/>
    <property type="evidence" value="ECO:0007669"/>
    <property type="project" value="UniProtKB-SubCell"/>
</dbReference>
<dbReference type="InParanoid" id="Q9RV42"/>
<feature type="region of interest" description="Disordered" evidence="6">
    <location>
        <begin position="410"/>
        <end position="444"/>
    </location>
</feature>
<protein>
    <submittedName>
        <fullName evidence="8">Permease, putative</fullName>
    </submittedName>
</protein>
<feature type="transmembrane region" description="Helical" evidence="7">
    <location>
        <begin position="249"/>
        <end position="279"/>
    </location>
</feature>
<proteinExistence type="inferred from homology"/>
<feature type="transmembrane region" description="Helical" evidence="7">
    <location>
        <begin position="48"/>
        <end position="66"/>
    </location>
</feature>
<dbReference type="eggNOG" id="COG0628">
    <property type="taxonomic scope" value="Bacteria"/>
</dbReference>
<evidence type="ECO:0000256" key="5">
    <source>
        <dbReference type="ARBA" id="ARBA00023136"/>
    </source>
</evidence>
<dbReference type="GeneID" id="69517435"/>
<dbReference type="PATRIC" id="fig|243230.17.peg.1387"/>
<feature type="transmembrane region" description="Helical" evidence="7">
    <location>
        <begin position="78"/>
        <end position="102"/>
    </location>
</feature>
<evidence type="ECO:0000256" key="2">
    <source>
        <dbReference type="ARBA" id="ARBA00009773"/>
    </source>
</evidence>
<dbReference type="GO" id="GO:0055085">
    <property type="term" value="P:transmembrane transport"/>
    <property type="evidence" value="ECO:0000318"/>
    <property type="project" value="GO_Central"/>
</dbReference>
<organism evidence="8 9">
    <name type="scientific">Deinococcus radiodurans (strain ATCC 13939 / DSM 20539 / JCM 16871 / CCUG 27074 / LMG 4051 / NBRC 15346 / NCIMB 9279 / VKM B-1422 / R1)</name>
    <dbReference type="NCBI Taxonomy" id="243230"/>
    <lineage>
        <taxon>Bacteria</taxon>
        <taxon>Thermotogati</taxon>
        <taxon>Deinococcota</taxon>
        <taxon>Deinococci</taxon>
        <taxon>Deinococcales</taxon>
        <taxon>Deinococcaceae</taxon>
        <taxon>Deinococcus</taxon>
    </lineage>
</organism>
<dbReference type="HOGENOM" id="CLU_031275_8_1_0"/>
<dbReference type="PANTHER" id="PTHR21716">
    <property type="entry name" value="TRANSMEMBRANE PROTEIN"/>
    <property type="match status" value="1"/>
</dbReference>
<feature type="transmembrane region" description="Helical" evidence="7">
    <location>
        <begin position="286"/>
        <end position="308"/>
    </location>
</feature>
<evidence type="ECO:0000256" key="7">
    <source>
        <dbReference type="SAM" id="Phobius"/>
    </source>
</evidence>
<evidence type="ECO:0000256" key="4">
    <source>
        <dbReference type="ARBA" id="ARBA00022989"/>
    </source>
</evidence>
<dbReference type="PaxDb" id="243230-DR_1188"/>
<comment type="similarity">
    <text evidence="2">Belongs to the autoinducer-2 exporter (AI-2E) (TC 2.A.86) family.</text>
</comment>
<feature type="transmembrane region" description="Helical" evidence="7">
    <location>
        <begin position="224"/>
        <end position="243"/>
    </location>
</feature>
<feature type="compositionally biased region" description="Polar residues" evidence="6">
    <location>
        <begin position="422"/>
        <end position="444"/>
    </location>
</feature>
<comment type="subcellular location">
    <subcellularLocation>
        <location evidence="1">Membrane</location>
        <topology evidence="1">Multi-pass membrane protein</topology>
    </subcellularLocation>
</comment>
<accession>Q9RV42</accession>
<dbReference type="PANTHER" id="PTHR21716:SF62">
    <property type="entry name" value="TRANSPORT PROTEIN YDBI-RELATED"/>
    <property type="match status" value="1"/>
</dbReference>
<name>Q9RV42_DEIRA</name>
<dbReference type="STRING" id="243230.DR_1188"/>
<dbReference type="Pfam" id="PF01594">
    <property type="entry name" value="AI-2E_transport"/>
    <property type="match status" value="1"/>
</dbReference>
<dbReference type="EnsemblBacteria" id="AAF10755">
    <property type="protein sequence ID" value="AAF10755"/>
    <property type="gene ID" value="DR_1188"/>
</dbReference>
<dbReference type="KEGG" id="dra:DR_1188"/>
<feature type="transmembrane region" description="Helical" evidence="7">
    <location>
        <begin position="163"/>
        <end position="185"/>
    </location>
</feature>
<feature type="transmembrane region" description="Helical" evidence="7">
    <location>
        <begin position="320"/>
        <end position="345"/>
    </location>
</feature>
<evidence type="ECO:0000256" key="3">
    <source>
        <dbReference type="ARBA" id="ARBA00022692"/>
    </source>
</evidence>
<reference evidence="8 9" key="1">
    <citation type="journal article" date="1999" name="Science">
        <title>Genome sequence of the radioresistant bacterium Deinococcus radiodurans R1.</title>
        <authorList>
            <person name="White O."/>
            <person name="Eisen J.A."/>
            <person name="Heidelberg J.F."/>
            <person name="Hickey E.K."/>
            <person name="Peterson J.D."/>
            <person name="Dodson R.J."/>
            <person name="Haft D.H."/>
            <person name="Gwinn M.L."/>
            <person name="Nelson W.C."/>
            <person name="Richardson D.L."/>
            <person name="Moffat K.S."/>
            <person name="Qin H."/>
            <person name="Jiang L."/>
            <person name="Pamphile W."/>
            <person name="Crosby M."/>
            <person name="Shen M."/>
            <person name="Vamathevan J.J."/>
            <person name="Lam P."/>
            <person name="McDonald L."/>
            <person name="Utterback T."/>
            <person name="Zalewski C."/>
            <person name="Makarova K.S."/>
            <person name="Aravind L."/>
            <person name="Daly M.J."/>
            <person name="Minton K.W."/>
            <person name="Fleischmann R.D."/>
            <person name="Ketchum K.A."/>
            <person name="Nelson K.E."/>
            <person name="Salzberg S."/>
            <person name="Smith H.O."/>
            <person name="Venter J.C."/>
            <person name="Fraser C.M."/>
        </authorList>
    </citation>
    <scope>NUCLEOTIDE SEQUENCE [LARGE SCALE GENOMIC DNA]</scope>
    <source>
        <strain evidence="9">ATCC 13939 / DSM 20539 / JCM 16871 / LMG 4051 / NBRC 15346 / NCIMB 9279 / R1 / VKM B-1422</strain>
    </source>
</reference>
<keyword evidence="3 7" id="KW-0812">Transmembrane</keyword>
<feature type="transmembrane region" description="Helical" evidence="7">
    <location>
        <begin position="21"/>
        <end position="42"/>
    </location>
</feature>
<dbReference type="OrthoDB" id="9793390at2"/>
<keyword evidence="5 7" id="KW-0472">Membrane</keyword>
<keyword evidence="4 7" id="KW-1133">Transmembrane helix</keyword>
<dbReference type="RefSeq" id="WP_010887831.1">
    <property type="nucleotide sequence ID" value="NC_001263.1"/>
</dbReference>
<evidence type="ECO:0000256" key="6">
    <source>
        <dbReference type="SAM" id="MobiDB-lite"/>
    </source>
</evidence>
<dbReference type="PIR" id="C75428">
    <property type="entry name" value="C75428"/>
</dbReference>
<gene>
    <name evidence="8" type="ordered locus">DR_1188</name>
</gene>
<sequence length="444" mass="47015">MTKHRWSPVSSPPSRKPENVQVINLLPVAAGIIAILLALSFFGQVGAALLAITLALILATALNPVARWLERWMPRPAAGALTVLLVVLALVLLGLVAVPPLVSQGSKLTSSLPTSIPELEAQINALIDRYPAINSVLTEASVHRLIQQAGSFAANAAKGLPNIVSTFVGGVFMGLVMLVMVVFVLSNPVPLVNGVLGAVPPRHRLPAARALAQILKQLGGWGRATVLVMLVTGSCTALGLMLLKVDNWLIFGILAALGELVPNIGPIVATIPSVLFAAADDPQKGLYVALFVLVFQQVSGFVLGPFLLGGAGKLHPLSVTVGVLLFGSVFGIVGAFLTVPFLIIIKAIYQEFYLQDAPDIPDAVAMALISGKVEEQLDREEEQREAIDGQLQAARDEELQRQLEEGDLDLAAVLEHPESEPGNETTVEHSQTVISPTAQNPEQK</sequence>
<dbReference type="EMBL" id="AE000513">
    <property type="protein sequence ID" value="AAF10755.1"/>
    <property type="molecule type" value="Genomic_DNA"/>
</dbReference>
<evidence type="ECO:0000313" key="9">
    <source>
        <dbReference type="Proteomes" id="UP000002524"/>
    </source>
</evidence>